<gene>
    <name evidence="4" type="ORF">D0Q02_17925</name>
</gene>
<dbReference type="InterPro" id="IPR045179">
    <property type="entry name" value="YgfZ/GcvT"/>
</dbReference>
<dbReference type="GO" id="GO:0016226">
    <property type="term" value="P:iron-sulfur cluster assembly"/>
    <property type="evidence" value="ECO:0007669"/>
    <property type="project" value="TreeGrafter"/>
</dbReference>
<name>A0A372FWY1_9ACTN</name>
<comment type="caution">
    <text evidence="4">The sequence shown here is derived from an EMBL/GenBank/DDBJ whole genome shotgun (WGS) entry which is preliminary data.</text>
</comment>
<evidence type="ECO:0000259" key="3">
    <source>
        <dbReference type="Pfam" id="PF25455"/>
    </source>
</evidence>
<dbReference type="EMBL" id="QVFU01000018">
    <property type="protein sequence ID" value="RFS45295.1"/>
    <property type="molecule type" value="Genomic_DNA"/>
</dbReference>
<dbReference type="SUPFAM" id="SSF103025">
    <property type="entry name" value="Folate-binding domain"/>
    <property type="match status" value="1"/>
</dbReference>
<evidence type="ECO:0000256" key="1">
    <source>
        <dbReference type="ARBA" id="ARBA00022946"/>
    </source>
</evidence>
<dbReference type="NCBIfam" id="TIGR03317">
    <property type="entry name" value="ygfZ_signature"/>
    <property type="match status" value="1"/>
</dbReference>
<dbReference type="Proteomes" id="UP000262621">
    <property type="component" value="Unassembled WGS sequence"/>
</dbReference>
<proteinExistence type="predicted"/>
<dbReference type="Gene3D" id="3.30.1360.120">
    <property type="entry name" value="Probable tRNA modification gtpase trme, domain 1"/>
    <property type="match status" value="1"/>
</dbReference>
<dbReference type="Pfam" id="PF25455">
    <property type="entry name" value="Beta-barrel_CAF17_C"/>
    <property type="match status" value="1"/>
</dbReference>
<dbReference type="InterPro" id="IPR006222">
    <property type="entry name" value="GCVT_N"/>
</dbReference>
<evidence type="ECO:0000259" key="2">
    <source>
        <dbReference type="Pfam" id="PF01571"/>
    </source>
</evidence>
<dbReference type="PIRSF" id="PIRSF006487">
    <property type="entry name" value="GcvT"/>
    <property type="match status" value="1"/>
</dbReference>
<dbReference type="OrthoDB" id="9796287at2"/>
<accession>A0A372FWY1</accession>
<feature type="domain" description="CAF17 C-terminal" evidence="3">
    <location>
        <begin position="299"/>
        <end position="364"/>
    </location>
</feature>
<dbReference type="Pfam" id="PF01571">
    <property type="entry name" value="GCV_T"/>
    <property type="match status" value="1"/>
</dbReference>
<dbReference type="RefSeq" id="WP_117229125.1">
    <property type="nucleotide sequence ID" value="NZ_CP061725.1"/>
</dbReference>
<protein>
    <submittedName>
        <fullName evidence="4">Folate-binding protein</fullName>
    </submittedName>
</protein>
<dbReference type="InterPro" id="IPR017703">
    <property type="entry name" value="YgfZ/GCV_T_CS"/>
</dbReference>
<reference evidence="4 5" key="1">
    <citation type="submission" date="2018-08" db="EMBL/GenBank/DDBJ databases">
        <title>Verrucosispora craniellae sp. nov., isolated from a marine sponge in the South China Sea.</title>
        <authorList>
            <person name="Li L."/>
            <person name="Lin H.W."/>
        </authorList>
    </citation>
    <scope>NUCLEOTIDE SEQUENCE [LARGE SCALE GENOMIC DNA]</scope>
    <source>
        <strain evidence="4 5">LHW63014</strain>
    </source>
</reference>
<dbReference type="InterPro" id="IPR057460">
    <property type="entry name" value="CAF17_C"/>
</dbReference>
<dbReference type="InterPro" id="IPR027266">
    <property type="entry name" value="TrmE/GcvT-like"/>
</dbReference>
<dbReference type="AlphaFoldDB" id="A0A372FWY1"/>
<evidence type="ECO:0000313" key="4">
    <source>
        <dbReference type="EMBL" id="RFS45295.1"/>
    </source>
</evidence>
<sequence>MIDIAGAVAVESIDEASRDQPDPAHAAAGVRSVAAHYGDPMREQRLLDTEVGLVDRSHRAVVAVPGAERISWLHTLTTQHLAELGPWQGTELLVLSPHGHVEQHAMVTEDGDTTWLDTEPGATEGLLGYLEKMRFFSQVEPRDATAEYALLSLVGPKTPDAVALLGVPPLAGPEVIGVPGAKFRAGELPARPTARYDVKPLPDGGWARRGPLGVDLLVPRPAMDELVTRLRDGGVPPAGLWAYEAVRVAARRARVGVDTDHRTIPAEVDLIAPAVHLDKGCYRGQETVARVHNMGRPPRRLVLLHLDGVTTDQLPAAGTPVTSGDRTVGFVGTAVHHHEQGQIALAVVKRSVSDDTTLRVGESTAAIDPQ</sequence>
<dbReference type="PANTHER" id="PTHR22602">
    <property type="entry name" value="TRANSFERASE CAF17, MITOCHONDRIAL-RELATED"/>
    <property type="match status" value="1"/>
</dbReference>
<evidence type="ECO:0000313" key="5">
    <source>
        <dbReference type="Proteomes" id="UP000262621"/>
    </source>
</evidence>
<keyword evidence="1" id="KW-0809">Transit peptide</keyword>
<organism evidence="4 5">
    <name type="scientific">Micromonospora craniellae</name>
    <dbReference type="NCBI Taxonomy" id="2294034"/>
    <lineage>
        <taxon>Bacteria</taxon>
        <taxon>Bacillati</taxon>
        <taxon>Actinomycetota</taxon>
        <taxon>Actinomycetes</taxon>
        <taxon>Micromonosporales</taxon>
        <taxon>Micromonosporaceae</taxon>
        <taxon>Micromonospora</taxon>
    </lineage>
</organism>
<feature type="domain" description="GCVT N-terminal" evidence="2">
    <location>
        <begin position="42"/>
        <end position="162"/>
    </location>
</feature>
<keyword evidence="5" id="KW-1185">Reference proteome</keyword>
<dbReference type="PANTHER" id="PTHR22602:SF0">
    <property type="entry name" value="TRANSFERASE CAF17, MITOCHONDRIAL-RELATED"/>
    <property type="match status" value="1"/>
</dbReference>